<evidence type="ECO:0000313" key="6">
    <source>
        <dbReference type="Proteomes" id="UP000298340"/>
    </source>
</evidence>
<feature type="chain" id="PRO_5043204638" evidence="2">
    <location>
        <begin position="23"/>
        <end position="71"/>
    </location>
</feature>
<dbReference type="Proteomes" id="UP000298340">
    <property type="component" value="Unassembled WGS sequence"/>
</dbReference>
<feature type="transmembrane region" description="Helical" evidence="1">
    <location>
        <begin position="48"/>
        <end position="65"/>
    </location>
</feature>
<reference evidence="4 6" key="2">
    <citation type="journal article" date="2018" name="Syst. Appl. Microbiol.">
        <title>Flavobacterium circumlabens sp. nov. and Flavobacterium cupreum sp. nov., two psychrotrophic species isolated from Antarctic environmental samples.</title>
        <authorList>
            <person name="Kralova S."/>
            <person name="Busse H.J."/>
            <person name="Svec P."/>
            <person name="Maslanova I."/>
            <person name="Stankova E."/>
            <person name="Bartak M."/>
            <person name="Sedlacek I."/>
        </authorList>
    </citation>
    <scope>NUCLEOTIDE SEQUENCE [LARGE SCALE GENOMIC DNA]</scope>
    <source>
        <strain evidence="4 6">CCM 8828</strain>
    </source>
</reference>
<organism evidence="4 6">
    <name type="scientific">Flavobacterium circumlabens</name>
    <dbReference type="NCBI Taxonomy" id="2133765"/>
    <lineage>
        <taxon>Bacteria</taxon>
        <taxon>Pseudomonadati</taxon>
        <taxon>Bacteroidota</taxon>
        <taxon>Flavobacteriia</taxon>
        <taxon>Flavobacteriales</taxon>
        <taxon>Flavobacteriaceae</taxon>
        <taxon>Flavobacterium</taxon>
    </lineage>
</organism>
<keyword evidence="1" id="KW-0812">Transmembrane</keyword>
<keyword evidence="1" id="KW-1133">Transmembrane helix</keyword>
<keyword evidence="2" id="KW-0732">Signal</keyword>
<name>A0A4Y7UDD4_9FLAO</name>
<feature type="signal peptide" evidence="2">
    <location>
        <begin position="1"/>
        <end position="22"/>
    </location>
</feature>
<proteinExistence type="predicted"/>
<gene>
    <name evidence="4" type="ORF">D0809_11860</name>
    <name evidence="3" type="ORF">EV142_103489</name>
</gene>
<comment type="caution">
    <text evidence="4">The sequence shown here is derived from an EMBL/GenBank/DDBJ whole genome shotgun (WGS) entry which is preliminary data.</text>
</comment>
<dbReference type="EMBL" id="SLWA01000003">
    <property type="protein sequence ID" value="TCN59040.1"/>
    <property type="molecule type" value="Genomic_DNA"/>
</dbReference>
<evidence type="ECO:0000313" key="3">
    <source>
        <dbReference type="EMBL" id="TCN59040.1"/>
    </source>
</evidence>
<evidence type="ECO:0000256" key="1">
    <source>
        <dbReference type="SAM" id="Phobius"/>
    </source>
</evidence>
<reference evidence="3" key="3">
    <citation type="submission" date="2019-03" db="EMBL/GenBank/DDBJ databases">
        <authorList>
            <person name="Whitman W."/>
            <person name="Huntemann M."/>
            <person name="Clum A."/>
            <person name="Pillay M."/>
            <person name="Palaniappan K."/>
            <person name="Varghese N."/>
            <person name="Mikhailova N."/>
            <person name="Stamatis D."/>
            <person name="Reddy T."/>
            <person name="Daum C."/>
            <person name="Shapiro N."/>
            <person name="Ivanova N."/>
            <person name="Kyrpides N."/>
            <person name="Woyke T."/>
        </authorList>
    </citation>
    <scope>NUCLEOTIDE SEQUENCE</scope>
    <source>
        <strain evidence="3">P5626</strain>
    </source>
</reference>
<keyword evidence="1" id="KW-0472">Membrane</keyword>
<evidence type="ECO:0000313" key="4">
    <source>
        <dbReference type="EMBL" id="TEB44435.1"/>
    </source>
</evidence>
<sequence>MKKQLTLLISFPLLLATQLISAQSTTVSGLIYDQSGRAIPKSNFREKILLTFLLPIISGAVVLRLENLNQY</sequence>
<dbReference type="EMBL" id="QWDN01000003">
    <property type="protein sequence ID" value="TEB44435.1"/>
    <property type="molecule type" value="Genomic_DNA"/>
</dbReference>
<dbReference type="Proteomes" id="UP000295270">
    <property type="component" value="Unassembled WGS sequence"/>
</dbReference>
<dbReference type="RefSeq" id="WP_132035323.1">
    <property type="nucleotide sequence ID" value="NZ_QWDN01000003.1"/>
</dbReference>
<evidence type="ECO:0000313" key="5">
    <source>
        <dbReference type="Proteomes" id="UP000295270"/>
    </source>
</evidence>
<dbReference type="AlphaFoldDB" id="A0A4Y7UDD4"/>
<reference evidence="3 5" key="1">
    <citation type="journal article" date="2015" name="Stand. Genomic Sci.">
        <title>Genomic Encyclopedia of Bacterial and Archaeal Type Strains, Phase III: the genomes of soil and plant-associated and newly described type strains.</title>
        <authorList>
            <person name="Whitman W.B."/>
            <person name="Woyke T."/>
            <person name="Klenk H.P."/>
            <person name="Zhou Y."/>
            <person name="Lilburn T.G."/>
            <person name="Beck B.J."/>
            <person name="De Vos P."/>
            <person name="Vandamme P."/>
            <person name="Eisen J.A."/>
            <person name="Garrity G."/>
            <person name="Hugenholtz P."/>
            <person name="Kyrpides N.C."/>
        </authorList>
    </citation>
    <scope>NUCLEOTIDE SEQUENCE [LARGE SCALE GENOMIC DNA]</scope>
    <source>
        <strain evidence="3 5">P5626</strain>
    </source>
</reference>
<evidence type="ECO:0000256" key="2">
    <source>
        <dbReference type="SAM" id="SignalP"/>
    </source>
</evidence>
<keyword evidence="5" id="KW-1185">Reference proteome</keyword>
<protein>
    <submittedName>
        <fullName evidence="4">Uncharacterized protein</fullName>
    </submittedName>
</protein>
<accession>A0A4Y7UDD4</accession>